<name>A0AAN9UT20_9PEZI</name>
<feature type="compositionally biased region" description="Polar residues" evidence="3">
    <location>
        <begin position="51"/>
        <end position="65"/>
    </location>
</feature>
<evidence type="ECO:0000313" key="5">
    <source>
        <dbReference type="EMBL" id="KAK7752851.1"/>
    </source>
</evidence>
<proteinExistence type="predicted"/>
<gene>
    <name evidence="5" type="ORF">SLS62_005193</name>
</gene>
<dbReference type="PANTHER" id="PTHR31001">
    <property type="entry name" value="UNCHARACTERIZED TRANSCRIPTIONAL REGULATORY PROTEIN"/>
    <property type="match status" value="1"/>
</dbReference>
<comment type="subcellular location">
    <subcellularLocation>
        <location evidence="1">Nucleus</location>
    </subcellularLocation>
</comment>
<dbReference type="GO" id="GO:0005634">
    <property type="term" value="C:nucleus"/>
    <property type="evidence" value="ECO:0007669"/>
    <property type="project" value="UniProtKB-SubCell"/>
</dbReference>
<sequence>MQDSTPVHPANYTGSVPTPDTTGQRTIIGNRNPYLSRRLSIGSAPYATPFHSPSEQGSITRSPSGDNYVGGAHWAAILDSIEELKGQIGDGSETQIGVPSEEPSHTVLSDQNTGPQLLYGGSPKTSKEEIIASIPPRTDVDRLVSRYFNALDVTPALLHSAKFRRQYEQFWEDPEAAPIVWIGLLFLLMCLATYSLQSSTAAQPQGIEFKAWGDKYREKAIQCLILGNYTKGGPYVLEALILYLAAEALPSEDAMFCNYLLVGIIVHLALRTGYHRDSRHFPNISPFEGEMRQRVWATVYYLDVVVSGQMGLPRMIRDQQVDTEAPRNLIDSDFDENTAVLPPSRPDTELTPILYGIAKYQVASLWKLVDNVSTDIELSPYDQVLQVDQAIRDARLGLPPPLRWTSLAESVTDPLHVIIQRLWLETYFLKLQVVLHKRYALPWLGAAPEREQDHYRPGSQDACVAASMRILELQHMVHEETRRPGGRFCDHSWKISCLLNQEYLLAASMLCAYVRRRQQRGHNTTAAAVAPASAGPEVTAARVPDIPELQIRQLLAKSLAIWERSRMSSAECKKVVEVLTVVLRAAETGDGGGDDDGGVAADCEKQDARVAVSAFASQDYLANFDLPFTFEDILGENMSFPLHPQVQIQGSFLDDTSYL</sequence>
<dbReference type="InterPro" id="IPR007219">
    <property type="entry name" value="XnlR_reg_dom"/>
</dbReference>
<evidence type="ECO:0000259" key="4">
    <source>
        <dbReference type="SMART" id="SM00906"/>
    </source>
</evidence>
<feature type="region of interest" description="Disordered" evidence="3">
    <location>
        <begin position="90"/>
        <end position="115"/>
    </location>
</feature>
<dbReference type="GO" id="GO:0008270">
    <property type="term" value="F:zinc ion binding"/>
    <property type="evidence" value="ECO:0007669"/>
    <property type="project" value="InterPro"/>
</dbReference>
<organism evidence="5 6">
    <name type="scientific">Diatrype stigma</name>
    <dbReference type="NCBI Taxonomy" id="117547"/>
    <lineage>
        <taxon>Eukaryota</taxon>
        <taxon>Fungi</taxon>
        <taxon>Dikarya</taxon>
        <taxon>Ascomycota</taxon>
        <taxon>Pezizomycotina</taxon>
        <taxon>Sordariomycetes</taxon>
        <taxon>Xylariomycetidae</taxon>
        <taxon>Xylariales</taxon>
        <taxon>Diatrypaceae</taxon>
        <taxon>Diatrype</taxon>
    </lineage>
</organism>
<protein>
    <recommendedName>
        <fullName evidence="4">Xylanolytic transcriptional activator regulatory domain-containing protein</fullName>
    </recommendedName>
</protein>
<evidence type="ECO:0000256" key="2">
    <source>
        <dbReference type="ARBA" id="ARBA00023242"/>
    </source>
</evidence>
<dbReference type="Pfam" id="PF04082">
    <property type="entry name" value="Fungal_trans"/>
    <property type="match status" value="1"/>
</dbReference>
<dbReference type="AlphaFoldDB" id="A0AAN9UT20"/>
<evidence type="ECO:0000256" key="3">
    <source>
        <dbReference type="SAM" id="MobiDB-lite"/>
    </source>
</evidence>
<keyword evidence="6" id="KW-1185">Reference proteome</keyword>
<evidence type="ECO:0000256" key="1">
    <source>
        <dbReference type="ARBA" id="ARBA00004123"/>
    </source>
</evidence>
<reference evidence="5 6" key="1">
    <citation type="submission" date="2024-02" db="EMBL/GenBank/DDBJ databases">
        <title>De novo assembly and annotation of 12 fungi associated with fruit tree decline syndrome in Ontario, Canada.</title>
        <authorList>
            <person name="Sulman M."/>
            <person name="Ellouze W."/>
            <person name="Ilyukhin E."/>
        </authorList>
    </citation>
    <scope>NUCLEOTIDE SEQUENCE [LARGE SCALE GENOMIC DNA]</scope>
    <source>
        <strain evidence="5 6">M11/M66-122</strain>
    </source>
</reference>
<dbReference type="SMART" id="SM00906">
    <property type="entry name" value="Fungal_trans"/>
    <property type="match status" value="1"/>
</dbReference>
<feature type="compositionally biased region" description="Polar residues" evidence="3">
    <location>
        <begin position="106"/>
        <end position="115"/>
    </location>
</feature>
<feature type="region of interest" description="Disordered" evidence="3">
    <location>
        <begin position="46"/>
        <end position="65"/>
    </location>
</feature>
<feature type="region of interest" description="Disordered" evidence="3">
    <location>
        <begin position="1"/>
        <end position="27"/>
    </location>
</feature>
<comment type="caution">
    <text evidence="5">The sequence shown here is derived from an EMBL/GenBank/DDBJ whole genome shotgun (WGS) entry which is preliminary data.</text>
</comment>
<accession>A0AAN9UT20</accession>
<feature type="compositionally biased region" description="Polar residues" evidence="3">
    <location>
        <begin position="12"/>
        <end position="27"/>
    </location>
</feature>
<dbReference type="GO" id="GO:0003677">
    <property type="term" value="F:DNA binding"/>
    <property type="evidence" value="ECO:0007669"/>
    <property type="project" value="InterPro"/>
</dbReference>
<dbReference type="GO" id="GO:0006351">
    <property type="term" value="P:DNA-templated transcription"/>
    <property type="evidence" value="ECO:0007669"/>
    <property type="project" value="InterPro"/>
</dbReference>
<dbReference type="Proteomes" id="UP001320420">
    <property type="component" value="Unassembled WGS sequence"/>
</dbReference>
<dbReference type="EMBL" id="JAKJXP020000034">
    <property type="protein sequence ID" value="KAK7752851.1"/>
    <property type="molecule type" value="Genomic_DNA"/>
</dbReference>
<keyword evidence="2" id="KW-0539">Nucleus</keyword>
<evidence type="ECO:0000313" key="6">
    <source>
        <dbReference type="Proteomes" id="UP001320420"/>
    </source>
</evidence>
<feature type="domain" description="Xylanolytic transcriptional activator regulatory" evidence="4">
    <location>
        <begin position="258"/>
        <end position="332"/>
    </location>
</feature>
<dbReference type="InterPro" id="IPR050613">
    <property type="entry name" value="Sec_Metabolite_Reg"/>
</dbReference>
<dbReference type="PANTHER" id="PTHR31001:SF74">
    <property type="entry name" value="ZN(II)2CYS6 TRANSCRIPTION FACTOR (EUROFUNG)"/>
    <property type="match status" value="1"/>
</dbReference>
<dbReference type="CDD" id="cd12148">
    <property type="entry name" value="fungal_TF_MHR"/>
    <property type="match status" value="1"/>
</dbReference>